<dbReference type="InParanoid" id="A0A7R8U9G1"/>
<dbReference type="PANTHER" id="PTHR11011">
    <property type="entry name" value="MALE STERILITY PROTEIN 2-RELATED"/>
    <property type="match status" value="1"/>
</dbReference>
<dbReference type="Gene3D" id="3.40.50.720">
    <property type="entry name" value="NAD(P)-binding Rossmann-like Domain"/>
    <property type="match status" value="1"/>
</dbReference>
<feature type="transmembrane region" description="Helical" evidence="1">
    <location>
        <begin position="211"/>
        <end position="232"/>
    </location>
</feature>
<dbReference type="OrthoDB" id="429813at2759"/>
<dbReference type="InterPro" id="IPR033640">
    <property type="entry name" value="FAR_C"/>
</dbReference>
<keyword evidence="1" id="KW-1133">Transmembrane helix</keyword>
<keyword evidence="4" id="KW-1185">Reference proteome</keyword>
<organism evidence="3 4">
    <name type="scientific">Hermetia illucens</name>
    <name type="common">Black soldier fly</name>
    <dbReference type="NCBI Taxonomy" id="343691"/>
    <lineage>
        <taxon>Eukaryota</taxon>
        <taxon>Metazoa</taxon>
        <taxon>Ecdysozoa</taxon>
        <taxon>Arthropoda</taxon>
        <taxon>Hexapoda</taxon>
        <taxon>Insecta</taxon>
        <taxon>Pterygota</taxon>
        <taxon>Neoptera</taxon>
        <taxon>Endopterygota</taxon>
        <taxon>Diptera</taxon>
        <taxon>Brachycera</taxon>
        <taxon>Stratiomyomorpha</taxon>
        <taxon>Stratiomyidae</taxon>
        <taxon>Hermetiinae</taxon>
        <taxon>Hermetia</taxon>
    </lineage>
</organism>
<sequence>MIGAAKGVIRSMLCDGQYKSEVIPVDYAINGLIVIAFETATANPKPEQIPVYNITCAEKKKLPWETVMNLGKKLGYEYPFEAGVWYPDGGITTSKLYHTINVILFHWLPAYLIDFLLLCAGQKRFMVRVQTRISTGLDVLQFFTTRAWDFKSENYEKLYTNLSEKEKKIFNMDTDSIDDEEYLKVGILGGRQYIMKEPLSTLPKARKQLKALYILDRTVKTLLLGFLLYFIFSRTGLLDVMLESFGLAK</sequence>
<name>A0A7R8U9G1_HERIL</name>
<dbReference type="GO" id="GO:0035336">
    <property type="term" value="P:long-chain fatty-acyl-CoA metabolic process"/>
    <property type="evidence" value="ECO:0007669"/>
    <property type="project" value="TreeGrafter"/>
</dbReference>
<dbReference type="Pfam" id="PF03015">
    <property type="entry name" value="Sterile"/>
    <property type="match status" value="1"/>
</dbReference>
<accession>A0A7R8U9G1</accession>
<gene>
    <name evidence="3" type="ORF">HERILL_LOCUS22</name>
</gene>
<evidence type="ECO:0000259" key="2">
    <source>
        <dbReference type="Pfam" id="PF03015"/>
    </source>
</evidence>
<dbReference type="GO" id="GO:0005777">
    <property type="term" value="C:peroxisome"/>
    <property type="evidence" value="ECO:0007669"/>
    <property type="project" value="TreeGrafter"/>
</dbReference>
<protein>
    <recommendedName>
        <fullName evidence="2">Fatty acyl-CoA reductase C-terminal domain-containing protein</fullName>
    </recommendedName>
</protein>
<dbReference type="GO" id="GO:0080019">
    <property type="term" value="F:alcohol-forming very long-chain fatty acyl-CoA reductase activity"/>
    <property type="evidence" value="ECO:0007669"/>
    <property type="project" value="InterPro"/>
</dbReference>
<feature type="domain" description="Fatty acyl-CoA reductase C-terminal" evidence="2">
    <location>
        <begin position="105"/>
        <end position="197"/>
    </location>
</feature>
<evidence type="ECO:0000313" key="4">
    <source>
        <dbReference type="Proteomes" id="UP000594454"/>
    </source>
</evidence>
<keyword evidence="1" id="KW-0812">Transmembrane</keyword>
<dbReference type="CDD" id="cd09071">
    <property type="entry name" value="FAR_C"/>
    <property type="match status" value="1"/>
</dbReference>
<keyword evidence="1" id="KW-0472">Membrane</keyword>
<evidence type="ECO:0000313" key="3">
    <source>
        <dbReference type="EMBL" id="CAD7076619.1"/>
    </source>
</evidence>
<dbReference type="AlphaFoldDB" id="A0A7R8U9G1"/>
<proteinExistence type="predicted"/>
<feature type="transmembrane region" description="Helical" evidence="1">
    <location>
        <begin position="96"/>
        <end position="118"/>
    </location>
</feature>
<evidence type="ECO:0000256" key="1">
    <source>
        <dbReference type="SAM" id="Phobius"/>
    </source>
</evidence>
<dbReference type="PANTHER" id="PTHR11011:SF12">
    <property type="entry name" value="FATTY ACYL-COA REDUCTASE"/>
    <property type="match status" value="1"/>
</dbReference>
<dbReference type="Proteomes" id="UP000594454">
    <property type="component" value="Chromosome 1"/>
</dbReference>
<reference evidence="3 4" key="1">
    <citation type="submission" date="2020-11" db="EMBL/GenBank/DDBJ databases">
        <authorList>
            <person name="Wallbank WR R."/>
            <person name="Pardo Diaz C."/>
            <person name="Kozak K."/>
            <person name="Martin S."/>
            <person name="Jiggins C."/>
            <person name="Moest M."/>
            <person name="Warren A I."/>
            <person name="Generalovic N T."/>
            <person name="Byers J.R.P. K."/>
            <person name="Montejo-Kovacevich G."/>
            <person name="Yen C E."/>
        </authorList>
    </citation>
    <scope>NUCLEOTIDE SEQUENCE [LARGE SCALE GENOMIC DNA]</scope>
</reference>
<dbReference type="InterPro" id="IPR026055">
    <property type="entry name" value="FAR"/>
</dbReference>
<dbReference type="EMBL" id="LR899009">
    <property type="protein sequence ID" value="CAD7076619.1"/>
    <property type="molecule type" value="Genomic_DNA"/>
</dbReference>